<proteinExistence type="predicted"/>
<evidence type="ECO:0000313" key="11">
    <source>
        <dbReference type="Proteomes" id="UP001431783"/>
    </source>
</evidence>
<comment type="subcellular location">
    <subcellularLocation>
        <location evidence="1">Cell membrane</location>
        <topology evidence="1">Multi-pass membrane protein</topology>
    </subcellularLocation>
</comment>
<keyword evidence="2" id="KW-1003">Cell membrane</keyword>
<keyword evidence="8" id="KW-0675">Receptor</keyword>
<evidence type="ECO:0000256" key="9">
    <source>
        <dbReference type="ARBA" id="ARBA00023224"/>
    </source>
</evidence>
<keyword evidence="5" id="KW-0552">Olfaction</keyword>
<accession>A0AAW1TZ62</accession>
<gene>
    <name evidence="10" type="ORF">WA026_011045</name>
</gene>
<dbReference type="GO" id="GO:0005886">
    <property type="term" value="C:plasma membrane"/>
    <property type="evidence" value="ECO:0007669"/>
    <property type="project" value="UniProtKB-SubCell"/>
</dbReference>
<organism evidence="10 11">
    <name type="scientific">Henosepilachna vigintioctopunctata</name>
    <dbReference type="NCBI Taxonomy" id="420089"/>
    <lineage>
        <taxon>Eukaryota</taxon>
        <taxon>Metazoa</taxon>
        <taxon>Ecdysozoa</taxon>
        <taxon>Arthropoda</taxon>
        <taxon>Hexapoda</taxon>
        <taxon>Insecta</taxon>
        <taxon>Pterygota</taxon>
        <taxon>Neoptera</taxon>
        <taxon>Endopterygota</taxon>
        <taxon>Coleoptera</taxon>
        <taxon>Polyphaga</taxon>
        <taxon>Cucujiformia</taxon>
        <taxon>Coccinelloidea</taxon>
        <taxon>Coccinellidae</taxon>
        <taxon>Epilachninae</taxon>
        <taxon>Epilachnini</taxon>
        <taxon>Henosepilachna</taxon>
    </lineage>
</organism>
<dbReference type="PANTHER" id="PTHR21137">
    <property type="entry name" value="ODORANT RECEPTOR"/>
    <property type="match status" value="1"/>
</dbReference>
<keyword evidence="4" id="KW-0812">Transmembrane</keyword>
<evidence type="ECO:0000313" key="10">
    <source>
        <dbReference type="EMBL" id="KAK9875944.1"/>
    </source>
</evidence>
<name>A0AAW1TZ62_9CUCU</name>
<protein>
    <submittedName>
        <fullName evidence="10">Uncharacterized protein</fullName>
    </submittedName>
</protein>
<dbReference type="PANTHER" id="PTHR21137:SF35">
    <property type="entry name" value="ODORANT RECEPTOR 19A-RELATED"/>
    <property type="match status" value="1"/>
</dbReference>
<dbReference type="EMBL" id="JARQZJ010000035">
    <property type="protein sequence ID" value="KAK9875944.1"/>
    <property type="molecule type" value="Genomic_DNA"/>
</dbReference>
<evidence type="ECO:0000256" key="5">
    <source>
        <dbReference type="ARBA" id="ARBA00022725"/>
    </source>
</evidence>
<dbReference type="GO" id="GO:0004984">
    <property type="term" value="F:olfactory receptor activity"/>
    <property type="evidence" value="ECO:0007669"/>
    <property type="project" value="InterPro"/>
</dbReference>
<evidence type="ECO:0000256" key="1">
    <source>
        <dbReference type="ARBA" id="ARBA00004651"/>
    </source>
</evidence>
<reference evidence="10 11" key="1">
    <citation type="submission" date="2023-03" db="EMBL/GenBank/DDBJ databases">
        <title>Genome insight into feeding habits of ladybird beetles.</title>
        <authorList>
            <person name="Li H.-S."/>
            <person name="Huang Y.-H."/>
            <person name="Pang H."/>
        </authorList>
    </citation>
    <scope>NUCLEOTIDE SEQUENCE [LARGE SCALE GENOMIC DNA]</scope>
    <source>
        <strain evidence="10">SYSU_2023b</strain>
        <tissue evidence="10">Whole body</tissue>
    </source>
</reference>
<comment type="caution">
    <text evidence="10">The sequence shown here is derived from an EMBL/GenBank/DDBJ whole genome shotgun (WGS) entry which is preliminary data.</text>
</comment>
<evidence type="ECO:0000256" key="8">
    <source>
        <dbReference type="ARBA" id="ARBA00023170"/>
    </source>
</evidence>
<evidence type="ECO:0000256" key="2">
    <source>
        <dbReference type="ARBA" id="ARBA00022475"/>
    </source>
</evidence>
<dbReference type="GO" id="GO:0005549">
    <property type="term" value="F:odorant binding"/>
    <property type="evidence" value="ECO:0007669"/>
    <property type="project" value="InterPro"/>
</dbReference>
<keyword evidence="7" id="KW-0472">Membrane</keyword>
<keyword evidence="9" id="KW-0807">Transducer</keyword>
<dbReference type="Proteomes" id="UP001431783">
    <property type="component" value="Unassembled WGS sequence"/>
</dbReference>
<keyword evidence="11" id="KW-1185">Reference proteome</keyword>
<evidence type="ECO:0000256" key="3">
    <source>
        <dbReference type="ARBA" id="ARBA00022606"/>
    </source>
</evidence>
<evidence type="ECO:0000256" key="4">
    <source>
        <dbReference type="ARBA" id="ARBA00022692"/>
    </source>
</evidence>
<dbReference type="InterPro" id="IPR004117">
    <property type="entry name" value="7tm6_olfct_rcpt"/>
</dbReference>
<dbReference type="AlphaFoldDB" id="A0AAW1TZ62"/>
<dbReference type="GO" id="GO:0007165">
    <property type="term" value="P:signal transduction"/>
    <property type="evidence" value="ECO:0007669"/>
    <property type="project" value="UniProtKB-KW"/>
</dbReference>
<evidence type="ECO:0000256" key="6">
    <source>
        <dbReference type="ARBA" id="ARBA00022989"/>
    </source>
</evidence>
<evidence type="ECO:0000256" key="7">
    <source>
        <dbReference type="ARBA" id="ARBA00023136"/>
    </source>
</evidence>
<sequence>MDESEDISTAVYQSNWHLAEPKSRRYLWMMMMRSQKPLGLSIGPIGSVNLNAFIQVCLL</sequence>
<keyword evidence="3" id="KW-0716">Sensory transduction</keyword>
<keyword evidence="6" id="KW-1133">Transmembrane helix</keyword>
<dbReference type="Pfam" id="PF02949">
    <property type="entry name" value="7tm_6"/>
    <property type="match status" value="1"/>
</dbReference>